<organism evidence="2 3">
    <name type="scientific">Sporolactobacillus kofuensis</name>
    <dbReference type="NCBI Taxonomy" id="269672"/>
    <lineage>
        <taxon>Bacteria</taxon>
        <taxon>Bacillati</taxon>
        <taxon>Bacillota</taxon>
        <taxon>Bacilli</taxon>
        <taxon>Bacillales</taxon>
        <taxon>Sporolactobacillaceae</taxon>
        <taxon>Sporolactobacillus</taxon>
    </lineage>
</organism>
<comment type="caution">
    <text evidence="2">The sequence shown here is derived from an EMBL/GenBank/DDBJ whole genome shotgun (WGS) entry which is preliminary data.</text>
</comment>
<sequence>MALVKAVEHMEDALAGALRSVTEQRKVDRKDLESILKLIIKKEILLEFLLEEGRKHEKTRKPHKPHKPHKKPRW</sequence>
<evidence type="ECO:0000313" key="3">
    <source>
        <dbReference type="Proteomes" id="UP001596267"/>
    </source>
</evidence>
<evidence type="ECO:0000256" key="1">
    <source>
        <dbReference type="SAM" id="MobiDB-lite"/>
    </source>
</evidence>
<feature type="region of interest" description="Disordered" evidence="1">
    <location>
        <begin position="55"/>
        <end position="74"/>
    </location>
</feature>
<proteinExistence type="predicted"/>
<dbReference type="EMBL" id="JBHSTQ010000001">
    <property type="protein sequence ID" value="MFC6385266.1"/>
    <property type="molecule type" value="Genomic_DNA"/>
</dbReference>
<name>A0ABW1WA73_9BACL</name>
<protein>
    <submittedName>
        <fullName evidence="2">Uncharacterized protein</fullName>
    </submittedName>
</protein>
<dbReference type="Proteomes" id="UP001596267">
    <property type="component" value="Unassembled WGS sequence"/>
</dbReference>
<gene>
    <name evidence="2" type="ORF">ACFP7A_01525</name>
</gene>
<feature type="compositionally biased region" description="Basic residues" evidence="1">
    <location>
        <begin position="56"/>
        <end position="74"/>
    </location>
</feature>
<evidence type="ECO:0000313" key="2">
    <source>
        <dbReference type="EMBL" id="MFC6385266.1"/>
    </source>
</evidence>
<keyword evidence="3" id="KW-1185">Reference proteome</keyword>
<dbReference type="RefSeq" id="WP_253054465.1">
    <property type="nucleotide sequence ID" value="NZ_JAMXWN010000007.1"/>
</dbReference>
<accession>A0ABW1WA73</accession>
<reference evidence="3" key="1">
    <citation type="journal article" date="2019" name="Int. J. Syst. Evol. Microbiol.">
        <title>The Global Catalogue of Microorganisms (GCM) 10K type strain sequencing project: providing services to taxonomists for standard genome sequencing and annotation.</title>
        <authorList>
            <consortium name="The Broad Institute Genomics Platform"/>
            <consortium name="The Broad Institute Genome Sequencing Center for Infectious Disease"/>
            <person name="Wu L."/>
            <person name="Ma J."/>
        </authorList>
    </citation>
    <scope>NUCLEOTIDE SEQUENCE [LARGE SCALE GENOMIC DNA]</scope>
    <source>
        <strain evidence="3">CCUG 42001</strain>
    </source>
</reference>